<evidence type="ECO:0000256" key="10">
    <source>
        <dbReference type="SAM" id="MobiDB-lite"/>
    </source>
</evidence>
<protein>
    <recommendedName>
        <fullName evidence="9">ATP-dependent RNA helicase</fullName>
        <ecNumber evidence="9">3.6.4.13</ecNumber>
    </recommendedName>
</protein>
<dbReference type="EMBL" id="MU004231">
    <property type="protein sequence ID" value="KAF2673688.1"/>
    <property type="molecule type" value="Genomic_DNA"/>
</dbReference>
<feature type="compositionally biased region" description="Basic residues" evidence="10">
    <location>
        <begin position="7"/>
        <end position="16"/>
    </location>
</feature>
<feature type="region of interest" description="Disordered" evidence="10">
    <location>
        <begin position="510"/>
        <end position="573"/>
    </location>
</feature>
<dbReference type="PROSITE" id="PS51192">
    <property type="entry name" value="HELICASE_ATP_BIND_1"/>
    <property type="match status" value="1"/>
</dbReference>
<dbReference type="InterPro" id="IPR027417">
    <property type="entry name" value="P-loop_NTPase"/>
</dbReference>
<feature type="compositionally biased region" description="Low complexity" evidence="10">
    <location>
        <begin position="522"/>
        <end position="545"/>
    </location>
</feature>
<dbReference type="Pfam" id="PF00270">
    <property type="entry name" value="DEAD"/>
    <property type="match status" value="2"/>
</dbReference>
<keyword evidence="5 9" id="KW-0347">Helicase</keyword>
<feature type="domain" description="DEAD-box RNA helicase Q" evidence="13">
    <location>
        <begin position="166"/>
        <end position="194"/>
    </location>
</feature>
<feature type="domain" description="Helicase ATP-binding" evidence="11">
    <location>
        <begin position="202"/>
        <end position="443"/>
    </location>
</feature>
<evidence type="ECO:0000256" key="9">
    <source>
        <dbReference type="RuleBase" id="RU365068"/>
    </source>
</evidence>
<keyword evidence="3 9" id="KW-0547">Nucleotide-binding</keyword>
<dbReference type="CDD" id="cd17956">
    <property type="entry name" value="DEADc_DDX51"/>
    <property type="match status" value="1"/>
</dbReference>
<evidence type="ECO:0000256" key="1">
    <source>
        <dbReference type="ARBA" id="ARBA00004604"/>
    </source>
</evidence>
<dbReference type="GO" id="GO:0003724">
    <property type="term" value="F:RNA helicase activity"/>
    <property type="evidence" value="ECO:0007669"/>
    <property type="project" value="UniProtKB-EC"/>
</dbReference>
<evidence type="ECO:0000256" key="8">
    <source>
        <dbReference type="PROSITE-ProRule" id="PRU00552"/>
    </source>
</evidence>
<feature type="compositionally biased region" description="Acidic residues" evidence="10">
    <location>
        <begin position="113"/>
        <end position="123"/>
    </location>
</feature>
<keyword evidence="15" id="KW-1185">Reference proteome</keyword>
<dbReference type="InterPro" id="IPR011545">
    <property type="entry name" value="DEAD/DEAH_box_helicase_dom"/>
</dbReference>
<proteinExistence type="inferred from homology"/>
<dbReference type="PROSITE" id="PS51194">
    <property type="entry name" value="HELICASE_CTER"/>
    <property type="match status" value="1"/>
</dbReference>
<dbReference type="OrthoDB" id="3370at2759"/>
<feature type="domain" description="Helicase C-terminal" evidence="12">
    <location>
        <begin position="563"/>
        <end position="726"/>
    </location>
</feature>
<evidence type="ECO:0000256" key="6">
    <source>
        <dbReference type="ARBA" id="ARBA00022840"/>
    </source>
</evidence>
<evidence type="ECO:0000313" key="14">
    <source>
        <dbReference type="EMBL" id="KAF2673688.1"/>
    </source>
</evidence>
<keyword evidence="7 9" id="KW-0694">RNA-binding</keyword>
<dbReference type="CDD" id="cd18787">
    <property type="entry name" value="SF2_C_DEAD"/>
    <property type="match status" value="1"/>
</dbReference>
<comment type="domain">
    <text evidence="9">The Q motif is unique to and characteristic of the DEAD box family of RNA helicases and controls ATP binding and hydrolysis.</text>
</comment>
<dbReference type="EC" id="3.6.4.13" evidence="9"/>
<dbReference type="GO" id="GO:0005524">
    <property type="term" value="F:ATP binding"/>
    <property type="evidence" value="ECO:0007669"/>
    <property type="project" value="UniProtKB-UniRule"/>
</dbReference>
<dbReference type="GO" id="GO:0016787">
    <property type="term" value="F:hydrolase activity"/>
    <property type="evidence" value="ECO:0007669"/>
    <property type="project" value="UniProtKB-KW"/>
</dbReference>
<dbReference type="SMART" id="SM00490">
    <property type="entry name" value="HELICc"/>
    <property type="match status" value="1"/>
</dbReference>
<evidence type="ECO:0000256" key="4">
    <source>
        <dbReference type="ARBA" id="ARBA00022801"/>
    </source>
</evidence>
<keyword evidence="4 9" id="KW-0378">Hydrolase</keyword>
<dbReference type="InterPro" id="IPR014014">
    <property type="entry name" value="RNA_helicase_DEAD_Q_motif"/>
</dbReference>
<name>A0A6A6URJ1_9PEZI</name>
<feature type="short sequence motif" description="Q motif" evidence="8">
    <location>
        <begin position="166"/>
        <end position="194"/>
    </location>
</feature>
<evidence type="ECO:0000259" key="12">
    <source>
        <dbReference type="PROSITE" id="PS51194"/>
    </source>
</evidence>
<evidence type="ECO:0000256" key="7">
    <source>
        <dbReference type="ARBA" id="ARBA00022884"/>
    </source>
</evidence>
<feature type="region of interest" description="Disordered" evidence="10">
    <location>
        <begin position="110"/>
        <end position="146"/>
    </location>
</feature>
<comment type="subcellular location">
    <subcellularLocation>
        <location evidence="1">Nucleus</location>
        <location evidence="1">Nucleolus</location>
    </subcellularLocation>
</comment>
<feature type="compositionally biased region" description="Polar residues" evidence="10">
    <location>
        <begin position="26"/>
        <end position="35"/>
    </location>
</feature>
<sequence length="737" mass="81303">MASQEKSKKRSGKKEKKKDETPLPSVPSQSISTLQKADISLKQAEDITSEEHTEGKPEKKSKKKDKKRKIEHSAGDGAEEDAPRSKRQQIIFEKFQKSSKFADKLRANKDLQEPEEEQSDDEKPELHDIVPLPQPAQVPEPEYKPTFSSLPSWLAEPIIVDPGSRKSFTELGLSSQLLENLKRKSISNAFAVQAALLPLLLPGTEQYQGDICVSAPTGSGKTLGYILPLVEALKEGATTQLRAIVVVPTRELVTQAKQELQLCVHGTNVKIATALGSSNLAMEQQQLISKNQRYDPEEAAKMHSIAKYRIESGFLEDDSLLEDARTLLPYHVPDLKSKIDVLVCTPGRLVEHIRSTPGFSLENLRYLVIDEADFLLDDSFQEWVEVILSAIETSKTSTSRYKFLAQYKMLQDSISVQKIILSATMTRDLTKLSALKLRRPTLVAISGTNKSQGVLESTFGNSEDMLDQSNAVELPPTLKEVAIPVGNGSEKPLYLLQLLETQLRLLKPSLTSQRKATEDRYSSASSDSSSSNSSDESPGSSDTSSEPLDSNDPSQMDITPQDPITSARPTAGTPRVLVFTNNNEDAMRLSHILTIMRPQYRSLIGTLTKTSSKSGQRTLSAFKSGKIAVLIASDRASRGLDVPDLTDVISYDMPRSPTLYIHRVGRTARAGKSGNAWSFFTKSEGRWFWNSIAKAPEIRRSGGEVDRLKIDLPLGPELREQYEAALEGLRSAVLGTG</sequence>
<reference evidence="14" key="1">
    <citation type="journal article" date="2020" name="Stud. Mycol.">
        <title>101 Dothideomycetes genomes: a test case for predicting lifestyles and emergence of pathogens.</title>
        <authorList>
            <person name="Haridas S."/>
            <person name="Albert R."/>
            <person name="Binder M."/>
            <person name="Bloem J."/>
            <person name="Labutti K."/>
            <person name="Salamov A."/>
            <person name="Andreopoulos B."/>
            <person name="Baker S."/>
            <person name="Barry K."/>
            <person name="Bills G."/>
            <person name="Bluhm B."/>
            <person name="Cannon C."/>
            <person name="Castanera R."/>
            <person name="Culley D."/>
            <person name="Daum C."/>
            <person name="Ezra D."/>
            <person name="Gonzalez J."/>
            <person name="Henrissat B."/>
            <person name="Kuo A."/>
            <person name="Liang C."/>
            <person name="Lipzen A."/>
            <person name="Lutzoni F."/>
            <person name="Magnuson J."/>
            <person name="Mondo S."/>
            <person name="Nolan M."/>
            <person name="Ohm R."/>
            <person name="Pangilinan J."/>
            <person name="Park H.-J."/>
            <person name="Ramirez L."/>
            <person name="Alfaro M."/>
            <person name="Sun H."/>
            <person name="Tritt A."/>
            <person name="Yoshinaga Y."/>
            <person name="Zwiers L.-H."/>
            <person name="Turgeon B."/>
            <person name="Goodwin S."/>
            <person name="Spatafora J."/>
            <person name="Crous P."/>
            <person name="Grigoriev I."/>
        </authorList>
    </citation>
    <scope>NUCLEOTIDE SEQUENCE</scope>
    <source>
        <strain evidence="14">CBS 115976</strain>
    </source>
</reference>
<comment type="catalytic activity">
    <reaction evidence="9">
        <text>ATP + H2O = ADP + phosphate + H(+)</text>
        <dbReference type="Rhea" id="RHEA:13065"/>
        <dbReference type="ChEBI" id="CHEBI:15377"/>
        <dbReference type="ChEBI" id="CHEBI:15378"/>
        <dbReference type="ChEBI" id="CHEBI:30616"/>
        <dbReference type="ChEBI" id="CHEBI:43474"/>
        <dbReference type="ChEBI" id="CHEBI:456216"/>
        <dbReference type="EC" id="3.6.4.13"/>
    </reaction>
</comment>
<gene>
    <name evidence="14" type="ORF">BT63DRAFT_369004</name>
</gene>
<dbReference type="GO" id="GO:0003723">
    <property type="term" value="F:RNA binding"/>
    <property type="evidence" value="ECO:0007669"/>
    <property type="project" value="UniProtKB-UniRule"/>
</dbReference>
<dbReference type="InterPro" id="IPR001650">
    <property type="entry name" value="Helicase_C-like"/>
</dbReference>
<dbReference type="PROSITE" id="PS51195">
    <property type="entry name" value="Q_MOTIF"/>
    <property type="match status" value="1"/>
</dbReference>
<keyword evidence="2" id="KW-0698">rRNA processing</keyword>
<dbReference type="AlphaFoldDB" id="A0A6A6URJ1"/>
<evidence type="ECO:0000256" key="5">
    <source>
        <dbReference type="ARBA" id="ARBA00022806"/>
    </source>
</evidence>
<dbReference type="SMART" id="SM00487">
    <property type="entry name" value="DEXDc"/>
    <property type="match status" value="1"/>
</dbReference>
<comment type="similarity">
    <text evidence="9">Belongs to the DEAD box helicase family.</text>
</comment>
<evidence type="ECO:0000259" key="11">
    <source>
        <dbReference type="PROSITE" id="PS51192"/>
    </source>
</evidence>
<evidence type="ECO:0000256" key="2">
    <source>
        <dbReference type="ARBA" id="ARBA00022552"/>
    </source>
</evidence>
<keyword evidence="6 9" id="KW-0067">ATP-binding</keyword>
<dbReference type="Gene3D" id="3.40.50.300">
    <property type="entry name" value="P-loop containing nucleotide triphosphate hydrolases"/>
    <property type="match status" value="2"/>
</dbReference>
<organism evidence="14 15">
    <name type="scientific">Microthyrium microscopicum</name>
    <dbReference type="NCBI Taxonomy" id="703497"/>
    <lineage>
        <taxon>Eukaryota</taxon>
        <taxon>Fungi</taxon>
        <taxon>Dikarya</taxon>
        <taxon>Ascomycota</taxon>
        <taxon>Pezizomycotina</taxon>
        <taxon>Dothideomycetes</taxon>
        <taxon>Dothideomycetes incertae sedis</taxon>
        <taxon>Microthyriales</taxon>
        <taxon>Microthyriaceae</taxon>
        <taxon>Microthyrium</taxon>
    </lineage>
</organism>
<dbReference type="Proteomes" id="UP000799302">
    <property type="component" value="Unassembled WGS sequence"/>
</dbReference>
<dbReference type="PANTHER" id="PTHR24031">
    <property type="entry name" value="RNA HELICASE"/>
    <property type="match status" value="1"/>
</dbReference>
<feature type="compositionally biased region" description="Basic residues" evidence="10">
    <location>
        <begin position="59"/>
        <end position="70"/>
    </location>
</feature>
<dbReference type="Pfam" id="PF00271">
    <property type="entry name" value="Helicase_C"/>
    <property type="match status" value="1"/>
</dbReference>
<evidence type="ECO:0000313" key="15">
    <source>
        <dbReference type="Proteomes" id="UP000799302"/>
    </source>
</evidence>
<evidence type="ECO:0000256" key="3">
    <source>
        <dbReference type="ARBA" id="ARBA00022741"/>
    </source>
</evidence>
<feature type="compositionally biased region" description="Polar residues" evidence="10">
    <location>
        <begin position="546"/>
        <end position="568"/>
    </location>
</feature>
<comment type="function">
    <text evidence="9">RNA helicase.</text>
</comment>
<accession>A0A6A6URJ1</accession>
<evidence type="ECO:0000259" key="13">
    <source>
        <dbReference type="PROSITE" id="PS51195"/>
    </source>
</evidence>
<dbReference type="GO" id="GO:0006364">
    <property type="term" value="P:rRNA processing"/>
    <property type="evidence" value="ECO:0007669"/>
    <property type="project" value="UniProtKB-KW"/>
</dbReference>
<dbReference type="GO" id="GO:0005730">
    <property type="term" value="C:nucleolus"/>
    <property type="evidence" value="ECO:0007669"/>
    <property type="project" value="UniProtKB-SubCell"/>
</dbReference>
<dbReference type="SUPFAM" id="SSF52540">
    <property type="entry name" value="P-loop containing nucleoside triphosphate hydrolases"/>
    <property type="match status" value="1"/>
</dbReference>
<feature type="compositionally biased region" description="Basic and acidic residues" evidence="10">
    <location>
        <begin position="43"/>
        <end position="58"/>
    </location>
</feature>
<dbReference type="InterPro" id="IPR014001">
    <property type="entry name" value="Helicase_ATP-bd"/>
</dbReference>
<feature type="region of interest" description="Disordered" evidence="10">
    <location>
        <begin position="1"/>
        <end position="95"/>
    </location>
</feature>